<comment type="similarity">
    <text evidence="2">Belongs to the periplasmic pilus chaperone family.</text>
</comment>
<evidence type="ECO:0000256" key="7">
    <source>
        <dbReference type="SAM" id="SignalP"/>
    </source>
</evidence>
<dbReference type="InterPro" id="IPR036316">
    <property type="entry name" value="Pili_assmbl_chap_C_dom_sf"/>
</dbReference>
<dbReference type="Gene3D" id="2.60.40.10">
    <property type="entry name" value="Immunoglobulins"/>
    <property type="match status" value="2"/>
</dbReference>
<accession>A0A3U5NE27</accession>
<keyword evidence="4" id="KW-0574">Periplasm</keyword>
<organism evidence="10">
    <name type="scientific">Salmonella enterica subsp. enterica serovar Bareilly</name>
    <dbReference type="NCBI Taxonomy" id="58096"/>
    <lineage>
        <taxon>Bacteria</taxon>
        <taxon>Pseudomonadati</taxon>
        <taxon>Pseudomonadota</taxon>
        <taxon>Gammaproteobacteria</taxon>
        <taxon>Enterobacterales</taxon>
        <taxon>Enterobacteriaceae</taxon>
        <taxon>Salmonella</taxon>
    </lineage>
</organism>
<evidence type="ECO:0000256" key="6">
    <source>
        <dbReference type="ARBA" id="ARBA00023319"/>
    </source>
</evidence>
<dbReference type="InterPro" id="IPR008962">
    <property type="entry name" value="PapD-like_sf"/>
</dbReference>
<evidence type="ECO:0000256" key="4">
    <source>
        <dbReference type="ARBA" id="ARBA00022764"/>
    </source>
</evidence>
<comment type="caution">
    <text evidence="10">The sequence shown here is derived from an EMBL/GenBank/DDBJ whole genome shotgun (WGS) entry which is preliminary data.</text>
</comment>
<protein>
    <submittedName>
        <fullName evidence="10">Molecular chaperone</fullName>
    </submittedName>
</protein>
<feature type="signal peptide" evidence="7">
    <location>
        <begin position="1"/>
        <end position="22"/>
    </location>
</feature>
<dbReference type="Pfam" id="PF02753">
    <property type="entry name" value="PapD_C"/>
    <property type="match status" value="1"/>
</dbReference>
<evidence type="ECO:0000256" key="5">
    <source>
        <dbReference type="ARBA" id="ARBA00023186"/>
    </source>
</evidence>
<dbReference type="AlphaFoldDB" id="A0A3U5NE27"/>
<feature type="domain" description="Pili assembly chaperone C-terminal" evidence="9">
    <location>
        <begin position="170"/>
        <end position="225"/>
    </location>
</feature>
<keyword evidence="6" id="KW-0393">Immunoglobulin domain</keyword>
<reference evidence="10" key="1">
    <citation type="submission" date="2018-06" db="EMBL/GenBank/DDBJ databases">
        <authorList>
            <person name="Ashton P.M."/>
            <person name="Dallman T."/>
            <person name="Nair S."/>
            <person name="De Pinna E."/>
            <person name="Peters T."/>
            <person name="Grant K."/>
        </authorList>
    </citation>
    <scope>NUCLEOTIDE SEQUENCE</scope>
    <source>
        <strain evidence="10">270101</strain>
    </source>
</reference>
<sequence>MLTSKKSLLIFILVFTIKTASAASTFLAPKLDRSRIIYPEESTGGVSLQIKNKNKFPVLVQAKVINEEGNKNVDFFIVTPPIFRLNQDEQTRIRVILTNKSEIPKDREKMFWLCVKAIPPESKVNLLTRVEMVPNECIKLFARPSSLSGLLTSDVPKIRWVHYKNTVIAKNNTPYYIVFNKLIIGGGELNMPGYLPPYGEQRYKVNNTKYNHIKYNIIDDNGGISDMYEQSIHMQ</sequence>
<proteinExistence type="inferred from homology"/>
<dbReference type="InterPro" id="IPR013783">
    <property type="entry name" value="Ig-like_fold"/>
</dbReference>
<dbReference type="SUPFAM" id="SSF49354">
    <property type="entry name" value="PapD-like"/>
    <property type="match status" value="1"/>
</dbReference>
<evidence type="ECO:0000256" key="2">
    <source>
        <dbReference type="ARBA" id="ARBA00007399"/>
    </source>
</evidence>
<dbReference type="PANTHER" id="PTHR30251">
    <property type="entry name" value="PILUS ASSEMBLY CHAPERONE"/>
    <property type="match status" value="1"/>
</dbReference>
<feature type="domain" description="Pili assembly chaperone N-terminal" evidence="8">
    <location>
        <begin position="31"/>
        <end position="147"/>
    </location>
</feature>
<evidence type="ECO:0000313" key="10">
    <source>
        <dbReference type="EMBL" id="EBS4747067.1"/>
    </source>
</evidence>
<feature type="chain" id="PRO_5030085207" evidence="7">
    <location>
        <begin position="23"/>
        <end position="235"/>
    </location>
</feature>
<dbReference type="InterPro" id="IPR001829">
    <property type="entry name" value="Pili_assmbl_chaperone_bac"/>
</dbReference>
<evidence type="ECO:0000259" key="8">
    <source>
        <dbReference type="Pfam" id="PF00345"/>
    </source>
</evidence>
<dbReference type="PANTHER" id="PTHR30251:SF9">
    <property type="entry name" value="CHAPERONE PROTEIN CAF1M"/>
    <property type="match status" value="1"/>
</dbReference>
<dbReference type="EMBL" id="AAGVPM010000020">
    <property type="protein sequence ID" value="EBS4747067.1"/>
    <property type="molecule type" value="Genomic_DNA"/>
</dbReference>
<keyword evidence="5" id="KW-0143">Chaperone</keyword>
<dbReference type="GO" id="GO:0030288">
    <property type="term" value="C:outer membrane-bounded periplasmic space"/>
    <property type="evidence" value="ECO:0007669"/>
    <property type="project" value="InterPro"/>
</dbReference>
<dbReference type="InterPro" id="IPR016147">
    <property type="entry name" value="Pili_assmbl_chaperone_N"/>
</dbReference>
<evidence type="ECO:0000256" key="1">
    <source>
        <dbReference type="ARBA" id="ARBA00004418"/>
    </source>
</evidence>
<evidence type="ECO:0000259" key="9">
    <source>
        <dbReference type="Pfam" id="PF02753"/>
    </source>
</evidence>
<dbReference type="SUPFAM" id="SSF49584">
    <property type="entry name" value="Periplasmic chaperone C-domain"/>
    <property type="match status" value="1"/>
</dbReference>
<dbReference type="PRINTS" id="PR00969">
    <property type="entry name" value="CHAPERONPILI"/>
</dbReference>
<dbReference type="GO" id="GO:0071555">
    <property type="term" value="P:cell wall organization"/>
    <property type="evidence" value="ECO:0007669"/>
    <property type="project" value="InterPro"/>
</dbReference>
<evidence type="ECO:0000256" key="3">
    <source>
        <dbReference type="ARBA" id="ARBA00022729"/>
    </source>
</evidence>
<keyword evidence="3 7" id="KW-0732">Signal</keyword>
<dbReference type="InterPro" id="IPR050643">
    <property type="entry name" value="Periplasmic_pilus_chap"/>
</dbReference>
<name>A0A3U5NE27_SALET</name>
<comment type="subcellular location">
    <subcellularLocation>
        <location evidence="1">Periplasm</location>
    </subcellularLocation>
</comment>
<dbReference type="InterPro" id="IPR016148">
    <property type="entry name" value="Pili_assmbl_chaperone_C"/>
</dbReference>
<dbReference type="Pfam" id="PF00345">
    <property type="entry name" value="PapD_N"/>
    <property type="match status" value="1"/>
</dbReference>
<gene>
    <name evidence="10" type="ORF">DQY80_21710</name>
</gene>